<dbReference type="PROSITE" id="PS50878">
    <property type="entry name" value="RT_POL"/>
    <property type="match status" value="1"/>
</dbReference>
<feature type="region of interest" description="Disordered" evidence="2">
    <location>
        <begin position="417"/>
        <end position="466"/>
    </location>
</feature>
<feature type="coiled-coil region" evidence="1">
    <location>
        <begin position="219"/>
        <end position="246"/>
    </location>
</feature>
<keyword evidence="1" id="KW-0175">Coiled coil</keyword>
<reference evidence="4 5" key="1">
    <citation type="journal article" date="2023" name="J. Hered.">
        <title>Chromosome-level genome of the wood stork (Mycteria americana) provides insight into avian chromosome evolution.</title>
        <authorList>
            <person name="Flamio R. Jr."/>
            <person name="Ramstad K.M."/>
        </authorList>
    </citation>
    <scope>NUCLEOTIDE SEQUENCE [LARGE SCALE GENOMIC DNA]</scope>
    <source>
        <strain evidence="4">JAX WOST 10</strain>
    </source>
</reference>
<feature type="compositionally biased region" description="Basic and acidic residues" evidence="2">
    <location>
        <begin position="453"/>
        <end position="462"/>
    </location>
</feature>
<organism evidence="4 5">
    <name type="scientific">Mycteria americana</name>
    <name type="common">Wood stork</name>
    <dbReference type="NCBI Taxonomy" id="33587"/>
    <lineage>
        <taxon>Eukaryota</taxon>
        <taxon>Metazoa</taxon>
        <taxon>Chordata</taxon>
        <taxon>Craniata</taxon>
        <taxon>Vertebrata</taxon>
        <taxon>Euteleostomi</taxon>
        <taxon>Archelosauria</taxon>
        <taxon>Archosauria</taxon>
        <taxon>Dinosauria</taxon>
        <taxon>Saurischia</taxon>
        <taxon>Theropoda</taxon>
        <taxon>Coelurosauria</taxon>
        <taxon>Aves</taxon>
        <taxon>Neognathae</taxon>
        <taxon>Neoaves</taxon>
        <taxon>Aequornithes</taxon>
        <taxon>Ciconiiformes</taxon>
        <taxon>Ciconiidae</taxon>
        <taxon>Mycteria</taxon>
    </lineage>
</organism>
<evidence type="ECO:0000313" key="5">
    <source>
        <dbReference type="Proteomes" id="UP001333110"/>
    </source>
</evidence>
<dbReference type="EMBL" id="JAUNZN010000032">
    <property type="protein sequence ID" value="KAK4806992.1"/>
    <property type="molecule type" value="Genomic_DNA"/>
</dbReference>
<keyword evidence="5" id="KW-1185">Reference proteome</keyword>
<accession>A0AAN7N050</accession>
<dbReference type="AlphaFoldDB" id="A0AAN7N050"/>
<dbReference type="CDD" id="cd01650">
    <property type="entry name" value="RT_nLTR_like"/>
    <property type="match status" value="1"/>
</dbReference>
<evidence type="ECO:0000256" key="1">
    <source>
        <dbReference type="SAM" id="Coils"/>
    </source>
</evidence>
<feature type="domain" description="Reverse transcriptase" evidence="3">
    <location>
        <begin position="29"/>
        <end position="270"/>
    </location>
</feature>
<dbReference type="PRINTS" id="PR01345">
    <property type="entry name" value="CERVTRCPTASE"/>
</dbReference>
<evidence type="ECO:0000313" key="4">
    <source>
        <dbReference type="EMBL" id="KAK4806992.1"/>
    </source>
</evidence>
<name>A0AAN7N050_MYCAM</name>
<evidence type="ECO:0000256" key="2">
    <source>
        <dbReference type="SAM" id="MobiDB-lite"/>
    </source>
</evidence>
<dbReference type="Pfam" id="PF00078">
    <property type="entry name" value="RVT_1"/>
    <property type="match status" value="2"/>
</dbReference>
<protein>
    <recommendedName>
        <fullName evidence="3">Reverse transcriptase domain-containing protein</fullName>
    </recommendedName>
</protein>
<evidence type="ECO:0000259" key="3">
    <source>
        <dbReference type="PROSITE" id="PS50878"/>
    </source>
</evidence>
<gene>
    <name evidence="4" type="ORF">QYF61_000321</name>
</gene>
<sequence length="680" mass="74996">MQIAPRLATMVLRELADVVAKPLSIIFEKSWQSSEVPSDWRQGNITPIFKKVDPGNDRPVSLTSVPGIIMEQILLEAMSKHTEDSEGKSCLTTLVAFYDGATASVDKGRATDALYLDFCKAFGTVPHNILASQLEGDGFDGWTIRWTRTWPDGCIQRVTVNGSTSKWKPVTSGVPQGSVLGPILFNIFMTDVASGIECTLSKVADDTKLSGAVDTLEGRDAIQRDLDRLEKRARAILMKFHKAKRKVLHLGLGDERIESSPAEKDLGILVDEKLDMSWQRALAAQKANRILGRVKSSVASRSREAILPLYSALVRPHLEYCVQLWGPQYEKDMDLLERVQRRATKTGGETLENGLPREVVDAPSLEAFKVRLGGALSNLINKTSLQESQAPEARGKVWSKEDVPLVEEDLVREYLSKPDVQGQERGPRELQAGQPPLDPCEGDGAANPGNRFQAREGQDRSSHHGFTKGESCLTDLITFYDETTGLVDEGGAADIVYLAFGKAFDTVSRKILIEKLMKYGLDEQTVGWVENWLNSWAQRVVIGGMKPSWRPVTSGVPWGSIPGPILFNVLINDLDDGEFADDTKLGGVADTPEGCAAIQRDLDRLEKWAGRSLVRFSKGKCKVLHLGRNNPMHQYMLEADRLESSFAEKDVGGSWWTPKLNMSRQCGLAAKAAKDILSPI</sequence>
<dbReference type="Proteomes" id="UP001333110">
    <property type="component" value="Unassembled WGS sequence"/>
</dbReference>
<proteinExistence type="predicted"/>
<comment type="caution">
    <text evidence="4">The sequence shown here is derived from an EMBL/GenBank/DDBJ whole genome shotgun (WGS) entry which is preliminary data.</text>
</comment>
<dbReference type="InterPro" id="IPR000477">
    <property type="entry name" value="RT_dom"/>
</dbReference>
<dbReference type="PANTHER" id="PTHR33332">
    <property type="entry name" value="REVERSE TRANSCRIPTASE DOMAIN-CONTAINING PROTEIN"/>
    <property type="match status" value="1"/>
</dbReference>